<organism evidence="1 2">
    <name type="scientific">Hymenobacter amundsenii</name>
    <dbReference type="NCBI Taxonomy" id="2006685"/>
    <lineage>
        <taxon>Bacteria</taxon>
        <taxon>Pseudomonadati</taxon>
        <taxon>Bacteroidota</taxon>
        <taxon>Cytophagia</taxon>
        <taxon>Cytophagales</taxon>
        <taxon>Hymenobacteraceae</taxon>
        <taxon>Hymenobacter</taxon>
    </lineage>
</organism>
<evidence type="ECO:0008006" key="3">
    <source>
        <dbReference type="Google" id="ProtNLM"/>
    </source>
</evidence>
<evidence type="ECO:0000313" key="2">
    <source>
        <dbReference type="Proteomes" id="UP000197277"/>
    </source>
</evidence>
<comment type="caution">
    <text evidence="1">The sequence shown here is derived from an EMBL/GenBank/DDBJ whole genome shotgun (WGS) entry which is preliminary data.</text>
</comment>
<reference evidence="1 2" key="1">
    <citation type="submission" date="2017-06" db="EMBL/GenBank/DDBJ databases">
        <title>Hymenobacter amundsenii sp. nov. isolated from regoliths in Antarctica.</title>
        <authorList>
            <person name="Sedlacek I."/>
            <person name="Kralova S."/>
            <person name="Pantucek R."/>
            <person name="Svec P."/>
            <person name="Holochova P."/>
            <person name="Stankova E."/>
            <person name="Vrbovska V."/>
            <person name="Busse H.-J."/>
        </authorList>
    </citation>
    <scope>NUCLEOTIDE SEQUENCE [LARGE SCALE GENOMIC DNA]</scope>
    <source>
        <strain evidence="1 2">CCM 8682</strain>
    </source>
</reference>
<dbReference type="RefSeq" id="WP_088466203.1">
    <property type="nucleotide sequence ID" value="NZ_NIRR01000081.1"/>
</dbReference>
<gene>
    <name evidence="1" type="ORF">CDA63_19910</name>
</gene>
<keyword evidence="2" id="KW-1185">Reference proteome</keyword>
<name>A0A246FFQ1_9BACT</name>
<protein>
    <recommendedName>
        <fullName evidence="3">DUF2004 domain-containing protein</fullName>
    </recommendedName>
</protein>
<dbReference type="EMBL" id="NIRR01000081">
    <property type="protein sequence ID" value="OWP61348.1"/>
    <property type="molecule type" value="Genomic_DNA"/>
</dbReference>
<accession>A0A246FFQ1</accession>
<dbReference type="AlphaFoldDB" id="A0A246FFQ1"/>
<sequence>MNYLLPYFGEINPAQLEEYYQTTAVVKDLTVNLDLNFEHKTISPEVLRAIEEFLNHLTRWDGHNHAALEQDFAADGETADHITFYFDELDEAELSALLPAETSPDARAFRLLKELKLIRVGFYPDGKYDEEQFATFDYALYLAGEPSNQLLAVKTDEQGKVHHITWES</sequence>
<evidence type="ECO:0000313" key="1">
    <source>
        <dbReference type="EMBL" id="OWP61348.1"/>
    </source>
</evidence>
<dbReference type="OrthoDB" id="1091595at2"/>
<dbReference type="Proteomes" id="UP000197277">
    <property type="component" value="Unassembled WGS sequence"/>
</dbReference>
<proteinExistence type="predicted"/>